<name>A0A0M3K5Z2_ANISI</name>
<evidence type="ECO:0000313" key="3">
    <source>
        <dbReference type="WBParaSite" id="ASIM_0001638301-mRNA-1"/>
    </source>
</evidence>
<reference evidence="1 2" key="2">
    <citation type="submission" date="2018-11" db="EMBL/GenBank/DDBJ databases">
        <authorList>
            <consortium name="Pathogen Informatics"/>
        </authorList>
    </citation>
    <scope>NUCLEOTIDE SEQUENCE [LARGE SCALE GENOMIC DNA]</scope>
</reference>
<evidence type="ECO:0000313" key="1">
    <source>
        <dbReference type="EMBL" id="VDK56050.1"/>
    </source>
</evidence>
<gene>
    <name evidence="1" type="ORF">ASIM_LOCUS15790</name>
</gene>
<dbReference type="Proteomes" id="UP000267096">
    <property type="component" value="Unassembled WGS sequence"/>
</dbReference>
<dbReference type="WBParaSite" id="ASIM_0001638301-mRNA-1">
    <property type="protein sequence ID" value="ASIM_0001638301-mRNA-1"/>
    <property type="gene ID" value="ASIM_0001638301"/>
</dbReference>
<dbReference type="AlphaFoldDB" id="A0A0M3K5Z2"/>
<proteinExistence type="predicted"/>
<sequence>MDKGDERKFALDVEAVEGVHTGYSNRVVALVEYADDVGMDSADDDGKSGIEVLSNAKMFGQLVDGVCVERMFRRSFVDFVVGRYGNKYGDWQGKKKEEREGRSTMRSFEKNHDDDAVSIQIHQLDIDLEDHTLSEVMMILCHPLFKL</sequence>
<accession>A0A0M3K5Z2</accession>
<dbReference type="EMBL" id="UYRR01032565">
    <property type="protein sequence ID" value="VDK56050.1"/>
    <property type="molecule type" value="Genomic_DNA"/>
</dbReference>
<keyword evidence="2" id="KW-1185">Reference proteome</keyword>
<reference evidence="3" key="1">
    <citation type="submission" date="2017-02" db="UniProtKB">
        <authorList>
            <consortium name="WormBaseParasite"/>
        </authorList>
    </citation>
    <scope>IDENTIFICATION</scope>
</reference>
<protein>
    <submittedName>
        <fullName evidence="3">CACTA en-spm transposon protein</fullName>
    </submittedName>
</protein>
<organism evidence="3">
    <name type="scientific">Anisakis simplex</name>
    <name type="common">Herring worm</name>
    <dbReference type="NCBI Taxonomy" id="6269"/>
    <lineage>
        <taxon>Eukaryota</taxon>
        <taxon>Metazoa</taxon>
        <taxon>Ecdysozoa</taxon>
        <taxon>Nematoda</taxon>
        <taxon>Chromadorea</taxon>
        <taxon>Rhabditida</taxon>
        <taxon>Spirurina</taxon>
        <taxon>Ascaridomorpha</taxon>
        <taxon>Ascaridoidea</taxon>
        <taxon>Anisakidae</taxon>
        <taxon>Anisakis</taxon>
        <taxon>Anisakis simplex complex</taxon>
    </lineage>
</organism>
<evidence type="ECO:0000313" key="2">
    <source>
        <dbReference type="Proteomes" id="UP000267096"/>
    </source>
</evidence>